<dbReference type="Pfam" id="PF13193">
    <property type="entry name" value="AMP-binding_C"/>
    <property type="match status" value="1"/>
</dbReference>
<evidence type="ECO:0000313" key="6">
    <source>
        <dbReference type="Proteomes" id="UP000014977"/>
    </source>
</evidence>
<keyword evidence="2 5" id="KW-0436">Ligase</keyword>
<gene>
    <name evidence="5" type="ORF">dsmv_3595</name>
</gene>
<sequence length="499" mass="55720">MNIVSNLERSVTFCPDKPAIIFEDTPITYKELHLKVCRLASRMRSLGVKKGDRIALFMANIPEFAIVYYAAMKLGAIAVSLNVMLVKNEVKYILGDCGAKIIFVGEDQACQVPTDDPDALEHIILVEGDENNEHHISRVYDTGVETFQALDMADTDPAVILYTSGTTGYPKGATLSHFNVVANVNSTNYHIRSTKEDVFHLFLPLFHCFGQNFIMNSCIKKGATLVMHKRFEPAPVIEAVKKHKVTMFFAVPTIYIYLLNMKDEEIDFSSIRYFFTAASVMPNDVANRWRAKYGIPINDGYGLTECSPFACYNHDFNYKPGAIGHPVINVQMKIVGEDGKAAAPGEWGEICIKGPNVMLGYWNKPTETEKTIIDGWLHTGDVGAQDEDGDFFIVDRVKDMIISAGNNIYPAEVENHIYAHPAVNEVAVLGIPNDVKGESVKAVIVLKPGEKVDPEEMIEFCKERMSRYKVPKYIDFVTELPKSATGKILKRILRDEAAD</sequence>
<dbReference type="FunFam" id="3.30.300.30:FF:000008">
    <property type="entry name" value="2,3-dihydroxybenzoate-AMP ligase"/>
    <property type="match status" value="1"/>
</dbReference>
<dbReference type="InterPro" id="IPR000873">
    <property type="entry name" value="AMP-dep_synth/lig_dom"/>
</dbReference>
<evidence type="ECO:0000313" key="5">
    <source>
        <dbReference type="EMBL" id="EPR32745.1"/>
    </source>
</evidence>
<feature type="domain" description="AMP-dependent synthetase/ligase" evidence="3">
    <location>
        <begin position="8"/>
        <end position="362"/>
    </location>
</feature>
<dbReference type="eggNOG" id="COG0318">
    <property type="taxonomic scope" value="Bacteria"/>
</dbReference>
<dbReference type="RefSeq" id="WP_020878751.1">
    <property type="nucleotide sequence ID" value="NZ_ATHJ01000130.1"/>
</dbReference>
<dbReference type="Gene3D" id="3.40.50.12780">
    <property type="entry name" value="N-terminal domain of ligase-like"/>
    <property type="match status" value="1"/>
</dbReference>
<dbReference type="PANTHER" id="PTHR24096">
    <property type="entry name" value="LONG-CHAIN-FATTY-ACID--COA LIGASE"/>
    <property type="match status" value="1"/>
</dbReference>
<dbReference type="PATRIC" id="fig|1121405.3.peg.4194"/>
<dbReference type="InterPro" id="IPR025110">
    <property type="entry name" value="AMP-bd_C"/>
</dbReference>
<reference evidence="5 6" key="1">
    <citation type="journal article" date="2013" name="Genome Announc.">
        <title>Draft genome sequences for three mercury-methylating, sulfate-reducing bacteria.</title>
        <authorList>
            <person name="Brown S.D."/>
            <person name="Hurt R.A.Jr."/>
            <person name="Gilmour C.C."/>
            <person name="Elias D.A."/>
        </authorList>
    </citation>
    <scope>NUCLEOTIDE SEQUENCE [LARGE SCALE GENOMIC DNA]</scope>
    <source>
        <strain evidence="5 6">DSM 2059</strain>
    </source>
</reference>
<dbReference type="NCBIfam" id="NF004837">
    <property type="entry name" value="PRK06187.1"/>
    <property type="match status" value="1"/>
</dbReference>
<dbReference type="SUPFAM" id="SSF56801">
    <property type="entry name" value="Acetyl-CoA synthetase-like"/>
    <property type="match status" value="1"/>
</dbReference>
<evidence type="ECO:0000256" key="1">
    <source>
        <dbReference type="ARBA" id="ARBA00006432"/>
    </source>
</evidence>
<dbReference type="InterPro" id="IPR020845">
    <property type="entry name" value="AMP-binding_CS"/>
</dbReference>
<dbReference type="STRING" id="897.B2D07_12305"/>
<name>S7T8G3_DESML</name>
<accession>S7T8G3</accession>
<dbReference type="Pfam" id="PF00501">
    <property type="entry name" value="AMP-binding"/>
    <property type="match status" value="1"/>
</dbReference>
<dbReference type="InterPro" id="IPR045851">
    <property type="entry name" value="AMP-bd_C_sf"/>
</dbReference>
<dbReference type="OrthoDB" id="9765680at2"/>
<comment type="similarity">
    <text evidence="1">Belongs to the ATP-dependent AMP-binding enzyme family.</text>
</comment>
<dbReference type="InterPro" id="IPR042099">
    <property type="entry name" value="ANL_N_sf"/>
</dbReference>
<evidence type="ECO:0000256" key="2">
    <source>
        <dbReference type="ARBA" id="ARBA00022598"/>
    </source>
</evidence>
<organism evidence="5 6">
    <name type="scientific">Desulfococcus multivorans DSM 2059</name>
    <dbReference type="NCBI Taxonomy" id="1121405"/>
    <lineage>
        <taxon>Bacteria</taxon>
        <taxon>Pseudomonadati</taxon>
        <taxon>Thermodesulfobacteriota</taxon>
        <taxon>Desulfobacteria</taxon>
        <taxon>Desulfobacterales</taxon>
        <taxon>Desulfococcaceae</taxon>
        <taxon>Desulfococcus</taxon>
    </lineage>
</organism>
<dbReference type="AlphaFoldDB" id="S7T8G3"/>
<protein>
    <submittedName>
        <fullName evidence="5">AMP-dependent synthetase and ligase</fullName>
    </submittedName>
</protein>
<keyword evidence="6" id="KW-1185">Reference proteome</keyword>
<evidence type="ECO:0000259" key="3">
    <source>
        <dbReference type="Pfam" id="PF00501"/>
    </source>
</evidence>
<comment type="caution">
    <text evidence="5">The sequence shown here is derived from an EMBL/GenBank/DDBJ whole genome shotgun (WGS) entry which is preliminary data.</text>
</comment>
<dbReference type="EMBL" id="ATHJ01000130">
    <property type="protein sequence ID" value="EPR32745.1"/>
    <property type="molecule type" value="Genomic_DNA"/>
</dbReference>
<dbReference type="PROSITE" id="PS00455">
    <property type="entry name" value="AMP_BINDING"/>
    <property type="match status" value="1"/>
</dbReference>
<evidence type="ECO:0000259" key="4">
    <source>
        <dbReference type="Pfam" id="PF13193"/>
    </source>
</evidence>
<dbReference type="CDD" id="cd05936">
    <property type="entry name" value="FC-FACS_FadD_like"/>
    <property type="match status" value="1"/>
</dbReference>
<proteinExistence type="inferred from homology"/>
<dbReference type="Proteomes" id="UP000014977">
    <property type="component" value="Unassembled WGS sequence"/>
</dbReference>
<dbReference type="GO" id="GO:0016405">
    <property type="term" value="F:CoA-ligase activity"/>
    <property type="evidence" value="ECO:0007669"/>
    <property type="project" value="TreeGrafter"/>
</dbReference>
<feature type="domain" description="AMP-binding enzyme C-terminal" evidence="4">
    <location>
        <begin position="412"/>
        <end position="487"/>
    </location>
</feature>
<dbReference type="Gene3D" id="3.30.300.30">
    <property type="match status" value="1"/>
</dbReference>